<accession>M1B7P4</accession>
<keyword evidence="2" id="KW-1185">Reference proteome</keyword>
<reference evidence="2" key="1">
    <citation type="journal article" date="2011" name="Nature">
        <title>Genome sequence and analysis of the tuber crop potato.</title>
        <authorList>
            <consortium name="The Potato Genome Sequencing Consortium"/>
        </authorList>
    </citation>
    <scope>NUCLEOTIDE SEQUENCE [LARGE SCALE GENOMIC DNA]</scope>
    <source>
        <strain evidence="2">cv. DM1-3 516 R44</strain>
    </source>
</reference>
<name>M1B7P4_SOLTU</name>
<reference evidence="1" key="2">
    <citation type="submission" date="2015-06" db="UniProtKB">
        <authorList>
            <consortium name="EnsemblPlants"/>
        </authorList>
    </citation>
    <scope>IDENTIFICATION</scope>
    <source>
        <strain evidence="1">DM1-3 516 R44</strain>
    </source>
</reference>
<evidence type="ECO:0000313" key="2">
    <source>
        <dbReference type="Proteomes" id="UP000011115"/>
    </source>
</evidence>
<dbReference type="Gramene" id="PGSC0003DMT400039037">
    <property type="protein sequence ID" value="PGSC0003DMT400039037"/>
    <property type="gene ID" value="PGSC0003DMG400015090"/>
</dbReference>
<dbReference type="AlphaFoldDB" id="M1B7P4"/>
<dbReference type="Proteomes" id="UP000011115">
    <property type="component" value="Unassembled WGS sequence"/>
</dbReference>
<dbReference type="HOGENOM" id="CLU_2854129_0_0_1"/>
<sequence>MEASAIWYKTPSIVSELVLHYVRLASWHELFVTLVRTIRQGLYMPCNKVSFKVTFKIVVLRVRLM</sequence>
<evidence type="ECO:0000313" key="1">
    <source>
        <dbReference type="EnsemblPlants" id="PGSC0003DMT400039037"/>
    </source>
</evidence>
<dbReference type="EnsemblPlants" id="PGSC0003DMT400039037">
    <property type="protein sequence ID" value="PGSC0003DMT400039037"/>
    <property type="gene ID" value="PGSC0003DMG400015090"/>
</dbReference>
<organism evidence="1 2">
    <name type="scientific">Solanum tuberosum</name>
    <name type="common">Potato</name>
    <dbReference type="NCBI Taxonomy" id="4113"/>
    <lineage>
        <taxon>Eukaryota</taxon>
        <taxon>Viridiplantae</taxon>
        <taxon>Streptophyta</taxon>
        <taxon>Embryophyta</taxon>
        <taxon>Tracheophyta</taxon>
        <taxon>Spermatophyta</taxon>
        <taxon>Magnoliopsida</taxon>
        <taxon>eudicotyledons</taxon>
        <taxon>Gunneridae</taxon>
        <taxon>Pentapetalae</taxon>
        <taxon>asterids</taxon>
        <taxon>lamiids</taxon>
        <taxon>Solanales</taxon>
        <taxon>Solanaceae</taxon>
        <taxon>Solanoideae</taxon>
        <taxon>Solaneae</taxon>
        <taxon>Solanum</taxon>
    </lineage>
</organism>
<proteinExistence type="predicted"/>
<protein>
    <submittedName>
        <fullName evidence="1">Uncharacterized protein</fullName>
    </submittedName>
</protein>